<dbReference type="PANTHER" id="PTHR24115">
    <property type="entry name" value="KINESIN-RELATED"/>
    <property type="match status" value="1"/>
</dbReference>
<dbReference type="STRING" id="91626.A0A0C9MKY0"/>
<evidence type="ECO:0000259" key="9">
    <source>
        <dbReference type="PROSITE" id="PS50067"/>
    </source>
</evidence>
<evidence type="ECO:0000256" key="2">
    <source>
        <dbReference type="ARBA" id="ARBA00022741"/>
    </source>
</evidence>
<reference evidence="10" key="1">
    <citation type="submission" date="2014-09" db="EMBL/GenBank/DDBJ databases">
        <title>Draft genome sequence of an oleaginous Mucoromycotina fungus Mucor ambiguus NBRC6742.</title>
        <authorList>
            <person name="Takeda I."/>
            <person name="Yamane N."/>
            <person name="Morita T."/>
            <person name="Tamano K."/>
            <person name="Machida M."/>
            <person name="Baker S."/>
            <person name="Koike H."/>
        </authorList>
    </citation>
    <scope>NUCLEOTIDE SEQUENCE</scope>
    <source>
        <strain evidence="10">NBRC 6742</strain>
    </source>
</reference>
<dbReference type="GO" id="GO:0005634">
    <property type="term" value="C:nucleus"/>
    <property type="evidence" value="ECO:0007669"/>
    <property type="project" value="TreeGrafter"/>
</dbReference>
<dbReference type="Proteomes" id="UP000053815">
    <property type="component" value="Unassembled WGS sequence"/>
</dbReference>
<dbReference type="Pfam" id="PF00225">
    <property type="entry name" value="Kinesin"/>
    <property type="match status" value="1"/>
</dbReference>
<comment type="similarity">
    <text evidence="5 6">Belongs to the TRAFAC class myosin-kinesin ATPase superfamily. Kinesin family.</text>
</comment>
<evidence type="ECO:0000256" key="6">
    <source>
        <dbReference type="RuleBase" id="RU000394"/>
    </source>
</evidence>
<feature type="region of interest" description="Disordered" evidence="8">
    <location>
        <begin position="1"/>
        <end position="40"/>
    </location>
</feature>
<organism evidence="10">
    <name type="scientific">Mucor ambiguus</name>
    <dbReference type="NCBI Taxonomy" id="91626"/>
    <lineage>
        <taxon>Eukaryota</taxon>
        <taxon>Fungi</taxon>
        <taxon>Fungi incertae sedis</taxon>
        <taxon>Mucoromycota</taxon>
        <taxon>Mucoromycotina</taxon>
        <taxon>Mucoromycetes</taxon>
        <taxon>Mucorales</taxon>
        <taxon>Mucorineae</taxon>
        <taxon>Mucoraceae</taxon>
        <taxon>Mucor</taxon>
    </lineage>
</organism>
<sequence>MHSTPSTPTRSATPTRFTRSTTTSTVTANANIPSRTSPTRRQLKEVTEANRYINYDPEKEPIKAYLRIKPNADSQMIVEDPYIRVVDQVEVSMTPPENSNAYRTRHKASEKYRFTRVFSENTDQQTFYAETTLDLVKGALQGENALIFAYGVTNSGKTYTVMGKPPQNEHAGLLPRAMNTIFSSIKDNQSETKIKPVMHSLVQAYETSTDENRHILQGCNVQDDMLLTGEDSEVNVDTNYEYGIWVSFNEIYNEQVFDLLDTTKSTTATIARQKRSQLQLKYEQKTGNKYVADTTMVKVKSMAEADAVMRLGLQNRQVFSTLMNQASSRSHSIFTVYIVRCPVDKSNFVIEDPNYASLSKLSVVDLAGSERYRNTNSTGQRLKEAGNINKSLMVLGQCMEVLRLNQIKQDMGKSPTMVPFRHSKLTELFKGTFEGEGKAAIIVNVNPYDTGFDENNHVMKFAAVAKDVTTLRQTQTKLDLQNVQINAKRLRTGFQQLGEETSDEEDEAENDHFVNDLIALLDELREKASAWEDAEARASTIESNVKEQVARELEKMESMYLLALQRENEMMDIQLKNKEYSDIDLLSKLQERQTLVLEEVTNLKLKFEDYESTKNDLLAKIAKLEHENQKERDHSVYLQQQLDQRKQGIADEDEDEDDDDDRSMMKENDNPKDKDTFSSFLNLRRQLRKSIFKKEELCKDADIIMSQVEQFDGVTFKLAKETSMGRLLKSIALEEFEKDPFQIKNRAMRLLQRYAQLPKAVHDSPPKDAFSNMALEDPSTDIQGLRAENAKLKQRIKHLNNGQKRLKKAFEKTSTTITPTTSAMEQDDILMVEDDVVVNEADKSNDQQQHLAVVNEDFSSLKRQITGDSPFDEEGVEDDYESDLTEKLGQVKRQKRRRKLRAR</sequence>
<keyword evidence="7" id="KW-0175">Coiled coil</keyword>
<feature type="binding site" evidence="5">
    <location>
        <begin position="151"/>
        <end position="158"/>
    </location>
    <ligand>
        <name>ATP</name>
        <dbReference type="ChEBI" id="CHEBI:30616"/>
    </ligand>
</feature>
<dbReference type="InterPro" id="IPR001752">
    <property type="entry name" value="Kinesin_motor_dom"/>
</dbReference>
<dbReference type="OrthoDB" id="123929at2759"/>
<feature type="coiled-coil region" evidence="7">
    <location>
        <begin position="782"/>
        <end position="809"/>
    </location>
</feature>
<keyword evidence="1 6" id="KW-0493">Microtubule</keyword>
<evidence type="ECO:0000256" key="7">
    <source>
        <dbReference type="SAM" id="Coils"/>
    </source>
</evidence>
<dbReference type="GO" id="GO:0016887">
    <property type="term" value="F:ATP hydrolysis activity"/>
    <property type="evidence" value="ECO:0007669"/>
    <property type="project" value="TreeGrafter"/>
</dbReference>
<dbReference type="GO" id="GO:0005524">
    <property type="term" value="F:ATP binding"/>
    <property type="evidence" value="ECO:0007669"/>
    <property type="project" value="UniProtKB-UniRule"/>
</dbReference>
<feature type="region of interest" description="Disordered" evidence="8">
    <location>
        <begin position="865"/>
        <end position="903"/>
    </location>
</feature>
<keyword evidence="4 5" id="KW-0505">Motor protein</keyword>
<feature type="region of interest" description="Disordered" evidence="8">
    <location>
        <begin position="642"/>
        <end position="677"/>
    </location>
</feature>
<evidence type="ECO:0000256" key="4">
    <source>
        <dbReference type="ARBA" id="ARBA00023175"/>
    </source>
</evidence>
<dbReference type="SUPFAM" id="SSF52540">
    <property type="entry name" value="P-loop containing nucleoside triphosphate hydrolases"/>
    <property type="match status" value="1"/>
</dbReference>
<evidence type="ECO:0000256" key="8">
    <source>
        <dbReference type="SAM" id="MobiDB-lite"/>
    </source>
</evidence>
<proteinExistence type="inferred from homology"/>
<dbReference type="AlphaFoldDB" id="A0A0C9MKY0"/>
<keyword evidence="11" id="KW-1185">Reference proteome</keyword>
<dbReference type="GO" id="GO:0007018">
    <property type="term" value="P:microtubule-based movement"/>
    <property type="evidence" value="ECO:0007669"/>
    <property type="project" value="InterPro"/>
</dbReference>
<feature type="compositionally biased region" description="Polar residues" evidence="8">
    <location>
        <begin position="28"/>
        <end position="40"/>
    </location>
</feature>
<gene>
    <name evidence="10" type="ORF">MAM1_0613d11019</name>
</gene>
<dbReference type="SMART" id="SM00129">
    <property type="entry name" value="KISc"/>
    <property type="match status" value="1"/>
</dbReference>
<feature type="compositionally biased region" description="Basic and acidic residues" evidence="8">
    <location>
        <begin position="662"/>
        <end position="676"/>
    </location>
</feature>
<evidence type="ECO:0000256" key="5">
    <source>
        <dbReference type="PROSITE-ProRule" id="PRU00283"/>
    </source>
</evidence>
<protein>
    <recommendedName>
        <fullName evidence="6">Kinesin-like protein</fullName>
    </recommendedName>
</protein>
<keyword evidence="2 5" id="KW-0547">Nucleotide-binding</keyword>
<evidence type="ECO:0000256" key="3">
    <source>
        <dbReference type="ARBA" id="ARBA00022840"/>
    </source>
</evidence>
<dbReference type="PRINTS" id="PR00380">
    <property type="entry name" value="KINESINHEAVY"/>
</dbReference>
<dbReference type="GO" id="GO:0005871">
    <property type="term" value="C:kinesin complex"/>
    <property type="evidence" value="ECO:0007669"/>
    <property type="project" value="TreeGrafter"/>
</dbReference>
<evidence type="ECO:0000313" key="10">
    <source>
        <dbReference type="EMBL" id="GAN11456.1"/>
    </source>
</evidence>
<dbReference type="InterPro" id="IPR027640">
    <property type="entry name" value="Kinesin-like_fam"/>
</dbReference>
<feature type="compositionally biased region" description="Acidic residues" evidence="8">
    <location>
        <begin position="870"/>
        <end position="883"/>
    </location>
</feature>
<dbReference type="InterPro" id="IPR019821">
    <property type="entry name" value="Kinesin_motor_CS"/>
</dbReference>
<dbReference type="Gene3D" id="3.40.850.10">
    <property type="entry name" value="Kinesin motor domain"/>
    <property type="match status" value="1"/>
</dbReference>
<dbReference type="PROSITE" id="PS50067">
    <property type="entry name" value="KINESIN_MOTOR_2"/>
    <property type="match status" value="1"/>
</dbReference>
<feature type="coiled-coil region" evidence="7">
    <location>
        <begin position="600"/>
        <end position="634"/>
    </location>
</feature>
<dbReference type="GO" id="GO:0005874">
    <property type="term" value="C:microtubule"/>
    <property type="evidence" value="ECO:0007669"/>
    <property type="project" value="UniProtKB-KW"/>
</dbReference>
<accession>A0A0C9MKY0</accession>
<evidence type="ECO:0000313" key="11">
    <source>
        <dbReference type="Proteomes" id="UP000053815"/>
    </source>
</evidence>
<feature type="compositionally biased region" description="Basic residues" evidence="8">
    <location>
        <begin position="890"/>
        <end position="903"/>
    </location>
</feature>
<dbReference type="InterPro" id="IPR036961">
    <property type="entry name" value="Kinesin_motor_dom_sf"/>
</dbReference>
<feature type="compositionally biased region" description="Low complexity" evidence="8">
    <location>
        <begin position="1"/>
        <end position="27"/>
    </location>
</feature>
<feature type="domain" description="Kinesin motor" evidence="9">
    <location>
        <begin position="61"/>
        <end position="468"/>
    </location>
</feature>
<dbReference type="PROSITE" id="PS00411">
    <property type="entry name" value="KINESIN_MOTOR_1"/>
    <property type="match status" value="1"/>
</dbReference>
<dbReference type="InterPro" id="IPR027417">
    <property type="entry name" value="P-loop_NTPase"/>
</dbReference>
<name>A0A0C9MKY0_9FUNG</name>
<dbReference type="PANTHER" id="PTHR24115:SF1008">
    <property type="entry name" value="KINESIN-LIKE PROTEIN SUBITO"/>
    <property type="match status" value="1"/>
</dbReference>
<feature type="compositionally biased region" description="Acidic residues" evidence="8">
    <location>
        <begin position="650"/>
        <end position="661"/>
    </location>
</feature>
<evidence type="ECO:0000256" key="1">
    <source>
        <dbReference type="ARBA" id="ARBA00022701"/>
    </source>
</evidence>
<dbReference type="GO" id="GO:0008017">
    <property type="term" value="F:microtubule binding"/>
    <property type="evidence" value="ECO:0007669"/>
    <property type="project" value="InterPro"/>
</dbReference>
<keyword evidence="3 5" id="KW-0067">ATP-binding</keyword>
<dbReference type="GO" id="GO:0003777">
    <property type="term" value="F:microtubule motor activity"/>
    <property type="evidence" value="ECO:0007669"/>
    <property type="project" value="InterPro"/>
</dbReference>
<dbReference type="EMBL" id="DF836902">
    <property type="protein sequence ID" value="GAN11456.1"/>
    <property type="molecule type" value="Genomic_DNA"/>
</dbReference>